<evidence type="ECO:0000313" key="2">
    <source>
        <dbReference type="EMBL" id="EZA56583.1"/>
    </source>
</evidence>
<evidence type="ECO:0000313" key="3">
    <source>
        <dbReference type="Proteomes" id="UP000053097"/>
    </source>
</evidence>
<name>A0A026WKT7_OOCBI</name>
<sequence length="58" mass="6288">MLSNVGLVKIALFLACFDPLNTSISHTLWLSSSHVQSDGDLFSTKVEHSAGLVDNAYH</sequence>
<reference evidence="2 3" key="1">
    <citation type="journal article" date="2014" name="Curr. Biol.">
        <title>The genome of the clonal raider ant Cerapachys biroi.</title>
        <authorList>
            <person name="Oxley P.R."/>
            <person name="Ji L."/>
            <person name="Fetter-Pruneda I."/>
            <person name="McKenzie S.K."/>
            <person name="Li C."/>
            <person name="Hu H."/>
            <person name="Zhang G."/>
            <person name="Kronauer D.J."/>
        </authorList>
    </citation>
    <scope>NUCLEOTIDE SEQUENCE [LARGE SCALE GENOMIC DNA]</scope>
</reference>
<keyword evidence="3" id="KW-1185">Reference proteome</keyword>
<keyword evidence="1" id="KW-0732">Signal</keyword>
<organism evidence="2 3">
    <name type="scientific">Ooceraea biroi</name>
    <name type="common">Clonal raider ant</name>
    <name type="synonym">Cerapachys biroi</name>
    <dbReference type="NCBI Taxonomy" id="2015173"/>
    <lineage>
        <taxon>Eukaryota</taxon>
        <taxon>Metazoa</taxon>
        <taxon>Ecdysozoa</taxon>
        <taxon>Arthropoda</taxon>
        <taxon>Hexapoda</taxon>
        <taxon>Insecta</taxon>
        <taxon>Pterygota</taxon>
        <taxon>Neoptera</taxon>
        <taxon>Endopterygota</taxon>
        <taxon>Hymenoptera</taxon>
        <taxon>Apocrita</taxon>
        <taxon>Aculeata</taxon>
        <taxon>Formicoidea</taxon>
        <taxon>Formicidae</taxon>
        <taxon>Dorylinae</taxon>
        <taxon>Ooceraea</taxon>
    </lineage>
</organism>
<feature type="chain" id="PRO_5001545883" evidence="1">
    <location>
        <begin position="23"/>
        <end position="58"/>
    </location>
</feature>
<feature type="signal peptide" evidence="1">
    <location>
        <begin position="1"/>
        <end position="22"/>
    </location>
</feature>
<protein>
    <submittedName>
        <fullName evidence="2">Uncharacterized protein</fullName>
    </submittedName>
</protein>
<evidence type="ECO:0000256" key="1">
    <source>
        <dbReference type="SAM" id="SignalP"/>
    </source>
</evidence>
<gene>
    <name evidence="2" type="ORF">X777_03261</name>
</gene>
<dbReference type="AlphaFoldDB" id="A0A026WKT7"/>
<proteinExistence type="predicted"/>
<dbReference type="Proteomes" id="UP000053097">
    <property type="component" value="Unassembled WGS sequence"/>
</dbReference>
<accession>A0A026WKT7</accession>
<dbReference type="EMBL" id="KK107161">
    <property type="protein sequence ID" value="EZA56583.1"/>
    <property type="molecule type" value="Genomic_DNA"/>
</dbReference>